<dbReference type="CDD" id="cd11445">
    <property type="entry name" value="bHLH_AtPIF_like"/>
    <property type="match status" value="1"/>
</dbReference>
<protein>
    <submittedName>
        <fullName evidence="8">Transcription factor SPATULA-like</fullName>
    </submittedName>
</protein>
<dbReference type="FunFam" id="4.10.280.10:FF:000004">
    <property type="entry name" value="Basic helix-loop-helix transcription factor"/>
    <property type="match status" value="1"/>
</dbReference>
<dbReference type="GO" id="GO:0046983">
    <property type="term" value="F:protein dimerization activity"/>
    <property type="evidence" value="ECO:0007669"/>
    <property type="project" value="InterPro"/>
</dbReference>
<sequence>MAGMYGTPPSSVTATGLAHDSEEVSTFLNQLLHSSSSSCMTLKSKHSPMEALPRARHRFGQLMNHSELERTVNSAAGSGIVADSSSSFNFCDPYDYVPADVKESSENAFFAAGVDDSDANAYVKGSGISSENNLGDFTSHIEDHDALQLPSKPVLPRTSSKRSRAAEVHNLSEKKRRSRINEKLKALQNLIPNSNKTDKASMLDEAIEYLKQLQLQAQMLSMRNGVSLHQMCLPGALQPIILPQTGLNFDEHNGVQSSMREIVTLPGTVESLVQSACNIPKQCTISNQPVGIPTVTYTNTSETSSRFQPSFQYYVCSDGTEQLLLDSRKIGKKSSHIS</sequence>
<keyword evidence="2" id="KW-0805">Transcription regulation</keyword>
<dbReference type="PROSITE" id="PS50888">
    <property type="entry name" value="BHLH"/>
    <property type="match status" value="1"/>
</dbReference>
<keyword evidence="5" id="KW-0539">Nucleus</keyword>
<dbReference type="InterPro" id="IPR036638">
    <property type="entry name" value="HLH_DNA-bd_sf"/>
</dbReference>
<evidence type="ECO:0000256" key="2">
    <source>
        <dbReference type="ARBA" id="ARBA00023015"/>
    </source>
</evidence>
<evidence type="ECO:0000256" key="4">
    <source>
        <dbReference type="ARBA" id="ARBA00023163"/>
    </source>
</evidence>
<dbReference type="InterPro" id="IPR031066">
    <property type="entry name" value="bHLH_ALC-like_plant"/>
</dbReference>
<dbReference type="SUPFAM" id="SSF47459">
    <property type="entry name" value="HLH, helix-loop-helix DNA-binding domain"/>
    <property type="match status" value="1"/>
</dbReference>
<dbReference type="Proteomes" id="UP001163823">
    <property type="component" value="Chromosome 6"/>
</dbReference>
<dbReference type="SMART" id="SM00353">
    <property type="entry name" value="HLH"/>
    <property type="match status" value="1"/>
</dbReference>
<keyword evidence="9" id="KW-1185">Reference proteome</keyword>
<evidence type="ECO:0000259" key="7">
    <source>
        <dbReference type="PROSITE" id="PS50888"/>
    </source>
</evidence>
<evidence type="ECO:0000313" key="8">
    <source>
        <dbReference type="EMBL" id="KAJ7966599.1"/>
    </source>
</evidence>
<dbReference type="PANTHER" id="PTHR45855">
    <property type="entry name" value="TRANSCRIPTION FACTOR PIF1-RELATED"/>
    <property type="match status" value="1"/>
</dbReference>
<keyword evidence="4" id="KW-0804">Transcription</keyword>
<gene>
    <name evidence="8" type="ORF">O6P43_016048</name>
</gene>
<feature type="compositionally biased region" description="Basic and acidic residues" evidence="6">
    <location>
        <begin position="164"/>
        <end position="175"/>
    </location>
</feature>
<evidence type="ECO:0000256" key="6">
    <source>
        <dbReference type="SAM" id="MobiDB-lite"/>
    </source>
</evidence>
<dbReference type="GO" id="GO:0005634">
    <property type="term" value="C:nucleus"/>
    <property type="evidence" value="ECO:0007669"/>
    <property type="project" value="UniProtKB-SubCell"/>
</dbReference>
<dbReference type="PANTHER" id="PTHR45855:SF6">
    <property type="entry name" value="TRANSCRIPTION FACTOR ALC"/>
    <property type="match status" value="1"/>
</dbReference>
<dbReference type="GO" id="GO:0003677">
    <property type="term" value="F:DNA binding"/>
    <property type="evidence" value="ECO:0007669"/>
    <property type="project" value="UniProtKB-KW"/>
</dbReference>
<evidence type="ECO:0000256" key="3">
    <source>
        <dbReference type="ARBA" id="ARBA00023125"/>
    </source>
</evidence>
<dbReference type="AlphaFoldDB" id="A0AAD7PTJ0"/>
<dbReference type="Pfam" id="PF00010">
    <property type="entry name" value="HLH"/>
    <property type="match status" value="1"/>
</dbReference>
<dbReference type="InterPro" id="IPR047265">
    <property type="entry name" value="PIF1-like_bHLH"/>
</dbReference>
<dbReference type="KEGG" id="qsa:O6P43_016048"/>
<dbReference type="Gene3D" id="4.10.280.10">
    <property type="entry name" value="Helix-loop-helix DNA-binding domain"/>
    <property type="match status" value="1"/>
</dbReference>
<feature type="domain" description="BHLH" evidence="7">
    <location>
        <begin position="164"/>
        <end position="213"/>
    </location>
</feature>
<name>A0AAD7PTJ0_QUISA</name>
<organism evidence="8 9">
    <name type="scientific">Quillaja saponaria</name>
    <name type="common">Soap bark tree</name>
    <dbReference type="NCBI Taxonomy" id="32244"/>
    <lineage>
        <taxon>Eukaryota</taxon>
        <taxon>Viridiplantae</taxon>
        <taxon>Streptophyta</taxon>
        <taxon>Embryophyta</taxon>
        <taxon>Tracheophyta</taxon>
        <taxon>Spermatophyta</taxon>
        <taxon>Magnoliopsida</taxon>
        <taxon>eudicotyledons</taxon>
        <taxon>Gunneridae</taxon>
        <taxon>Pentapetalae</taxon>
        <taxon>rosids</taxon>
        <taxon>fabids</taxon>
        <taxon>Fabales</taxon>
        <taxon>Quillajaceae</taxon>
        <taxon>Quillaja</taxon>
    </lineage>
</organism>
<proteinExistence type="predicted"/>
<evidence type="ECO:0000256" key="1">
    <source>
        <dbReference type="ARBA" id="ARBA00004123"/>
    </source>
</evidence>
<keyword evidence="3" id="KW-0238">DNA-binding</keyword>
<evidence type="ECO:0000256" key="5">
    <source>
        <dbReference type="ARBA" id="ARBA00023242"/>
    </source>
</evidence>
<accession>A0AAD7PTJ0</accession>
<comment type="caution">
    <text evidence="8">The sequence shown here is derived from an EMBL/GenBank/DDBJ whole genome shotgun (WGS) entry which is preliminary data.</text>
</comment>
<dbReference type="EMBL" id="JARAOO010000006">
    <property type="protein sequence ID" value="KAJ7966599.1"/>
    <property type="molecule type" value="Genomic_DNA"/>
</dbReference>
<feature type="region of interest" description="Disordered" evidence="6">
    <location>
        <begin position="153"/>
        <end position="175"/>
    </location>
</feature>
<comment type="subcellular location">
    <subcellularLocation>
        <location evidence="1">Nucleus</location>
    </subcellularLocation>
</comment>
<evidence type="ECO:0000313" key="9">
    <source>
        <dbReference type="Proteomes" id="UP001163823"/>
    </source>
</evidence>
<dbReference type="InterPro" id="IPR011598">
    <property type="entry name" value="bHLH_dom"/>
</dbReference>
<reference evidence="8" key="1">
    <citation type="journal article" date="2023" name="Science">
        <title>Elucidation of the pathway for biosynthesis of saponin adjuvants from the soapbark tree.</title>
        <authorList>
            <person name="Reed J."/>
            <person name="Orme A."/>
            <person name="El-Demerdash A."/>
            <person name="Owen C."/>
            <person name="Martin L.B.B."/>
            <person name="Misra R.C."/>
            <person name="Kikuchi S."/>
            <person name="Rejzek M."/>
            <person name="Martin A.C."/>
            <person name="Harkess A."/>
            <person name="Leebens-Mack J."/>
            <person name="Louveau T."/>
            <person name="Stephenson M.J."/>
            <person name="Osbourn A."/>
        </authorList>
    </citation>
    <scope>NUCLEOTIDE SEQUENCE</scope>
    <source>
        <strain evidence="8">S10</strain>
    </source>
</reference>